<reference evidence="2 3" key="1">
    <citation type="submission" date="2015-12" db="EMBL/GenBank/DDBJ databases">
        <title>The genome of Folsomia candida.</title>
        <authorList>
            <person name="Faddeeva A."/>
            <person name="Derks M.F."/>
            <person name="Anvar Y."/>
            <person name="Smit S."/>
            <person name="Van Straalen N."/>
            <person name="Roelofs D."/>
        </authorList>
    </citation>
    <scope>NUCLEOTIDE SEQUENCE [LARGE SCALE GENOMIC DNA]</scope>
    <source>
        <strain evidence="2 3">VU population</strain>
        <tissue evidence="2">Whole body</tissue>
    </source>
</reference>
<protein>
    <recommendedName>
        <fullName evidence="4">Transmembrane protein</fullName>
    </recommendedName>
</protein>
<evidence type="ECO:0000256" key="1">
    <source>
        <dbReference type="SAM" id="Phobius"/>
    </source>
</evidence>
<feature type="transmembrane region" description="Helical" evidence="1">
    <location>
        <begin position="78"/>
        <end position="95"/>
    </location>
</feature>
<keyword evidence="1" id="KW-0812">Transmembrane</keyword>
<dbReference type="AlphaFoldDB" id="A0A226EVP6"/>
<evidence type="ECO:0000313" key="2">
    <source>
        <dbReference type="EMBL" id="OXA61683.1"/>
    </source>
</evidence>
<sequence>MISGGNIGGDTEEDDNLLTTSSFRNETPTCCIPQPQGIRIIGVISCVSGLFITCLTFLCMHLHGKDEEGLGKVDPTRYLLFTGLSSALVSIWLLCKETSMLSSDSRVQKFNSLLSKMPPPQPPEGQSYGDKNLDSSSHALCDGFNHYVQQTVG</sequence>
<accession>A0A226EVP6</accession>
<gene>
    <name evidence="2" type="ORF">Fcan01_02118</name>
</gene>
<comment type="caution">
    <text evidence="2">The sequence shown here is derived from an EMBL/GenBank/DDBJ whole genome shotgun (WGS) entry which is preliminary data.</text>
</comment>
<keyword evidence="3" id="KW-1185">Reference proteome</keyword>
<evidence type="ECO:0000313" key="3">
    <source>
        <dbReference type="Proteomes" id="UP000198287"/>
    </source>
</evidence>
<keyword evidence="1" id="KW-0472">Membrane</keyword>
<dbReference type="Proteomes" id="UP000198287">
    <property type="component" value="Unassembled WGS sequence"/>
</dbReference>
<organism evidence="2 3">
    <name type="scientific">Folsomia candida</name>
    <name type="common">Springtail</name>
    <dbReference type="NCBI Taxonomy" id="158441"/>
    <lineage>
        <taxon>Eukaryota</taxon>
        <taxon>Metazoa</taxon>
        <taxon>Ecdysozoa</taxon>
        <taxon>Arthropoda</taxon>
        <taxon>Hexapoda</taxon>
        <taxon>Collembola</taxon>
        <taxon>Entomobryomorpha</taxon>
        <taxon>Isotomoidea</taxon>
        <taxon>Isotomidae</taxon>
        <taxon>Proisotominae</taxon>
        <taxon>Folsomia</taxon>
    </lineage>
</organism>
<keyword evidence="1" id="KW-1133">Transmembrane helix</keyword>
<dbReference type="EMBL" id="LNIX01000001">
    <property type="protein sequence ID" value="OXA61683.1"/>
    <property type="molecule type" value="Genomic_DNA"/>
</dbReference>
<evidence type="ECO:0008006" key="4">
    <source>
        <dbReference type="Google" id="ProtNLM"/>
    </source>
</evidence>
<feature type="transmembrane region" description="Helical" evidence="1">
    <location>
        <begin position="40"/>
        <end position="58"/>
    </location>
</feature>
<name>A0A226EVP6_FOLCA</name>
<proteinExistence type="predicted"/>